<reference evidence="3" key="1">
    <citation type="submission" date="2021-03" db="EMBL/GenBank/DDBJ databases">
        <authorList>
            <consortium name="Genoscope - CEA"/>
            <person name="William W."/>
        </authorList>
    </citation>
    <scope>NUCLEOTIDE SEQUENCE</scope>
    <source>
        <strain evidence="3">Doubled-haploid Pahang</strain>
    </source>
</reference>
<dbReference type="Pfam" id="PF20431">
    <property type="entry name" value="E_motif"/>
    <property type="match status" value="1"/>
</dbReference>
<proteinExistence type="predicted"/>
<evidence type="ECO:0000256" key="1">
    <source>
        <dbReference type="ARBA" id="ARBA00022737"/>
    </source>
</evidence>
<dbReference type="Pfam" id="PF13041">
    <property type="entry name" value="PPR_2"/>
    <property type="match status" value="2"/>
</dbReference>
<keyword evidence="1" id="KW-0677">Repeat</keyword>
<evidence type="ECO:0000313" key="5">
    <source>
        <dbReference type="Proteomes" id="UP000012960"/>
    </source>
</evidence>
<accession>A0A804KGG2</accession>
<dbReference type="Gramene" id="Ma09_t05930.1">
    <property type="protein sequence ID" value="Ma09_p05930.1"/>
    <property type="gene ID" value="Ma09_g05930"/>
</dbReference>
<sequence length="465" mass="50586">MRSLQPLFSRLATATATATETNLTSSSPSHLHFSRSLFSSEQCLGDPAAEAAARLESCADPEDLAQTHAHVLRAHLLRAPFHWNALMRCYLRLVRPRTSLLLYAQMSRSGTVPDCYTLPLALKAVALLFALPAGGQLHCTAVKLGLENHEFTESGLISLYAKAGVFDSAMKVFDQNAQRKLGSWNAVISGLAQGGRLAEAVDMFVELRRSGLVPDDVTMVSVASACGGLGDLGLAQQVHKCLLQAGRSGRLDVMLSNSLVDMYAKCGRTDLAYKVFSRMASRDVSSWTAMIMGLAMHGEEVAALDFFRVMQQEGVRANQVTFVGLLSACAHGGLVEEGMNYLEAMAEEYSLEPTVAHYGCVVDMLGRVGRLVEARAVVERMPMDANVVIWGTLLGACEKHVNVEVGEWAARNLLELEPWNDGVYVVLSNIYAAAKKWGEVERVRRLMWERRVAKAPGHSSATVSA</sequence>
<evidence type="ECO:0000256" key="2">
    <source>
        <dbReference type="PROSITE-ProRule" id="PRU00708"/>
    </source>
</evidence>
<dbReference type="OMA" id="NSVVWGC"/>
<feature type="repeat" description="PPR" evidence="2">
    <location>
        <begin position="180"/>
        <end position="214"/>
    </location>
</feature>
<dbReference type="PANTHER" id="PTHR47926">
    <property type="entry name" value="PENTATRICOPEPTIDE REPEAT-CONTAINING PROTEIN"/>
    <property type="match status" value="1"/>
</dbReference>
<dbReference type="GO" id="GO:0003723">
    <property type="term" value="F:RNA binding"/>
    <property type="evidence" value="ECO:0007669"/>
    <property type="project" value="InterPro"/>
</dbReference>
<dbReference type="Proteomes" id="UP000012960">
    <property type="component" value="Unplaced"/>
</dbReference>
<keyword evidence="5" id="KW-1185">Reference proteome</keyword>
<dbReference type="NCBIfam" id="TIGR00756">
    <property type="entry name" value="PPR"/>
    <property type="match status" value="4"/>
</dbReference>
<feature type="repeat" description="PPR" evidence="2">
    <location>
        <begin position="79"/>
        <end position="113"/>
    </location>
</feature>
<dbReference type="InterPro" id="IPR046960">
    <property type="entry name" value="PPR_At4g14850-like_plant"/>
</dbReference>
<dbReference type="EnsemblPlants" id="Ma09_t05930.1">
    <property type="protein sequence ID" value="Ma09_p05930.1"/>
    <property type="gene ID" value="Ma09_g05930"/>
</dbReference>
<dbReference type="Pfam" id="PF01535">
    <property type="entry name" value="PPR"/>
    <property type="match status" value="3"/>
</dbReference>
<gene>
    <name evidence="3" type="ORF">GSMUA_224290.1</name>
</gene>
<reference evidence="4" key="2">
    <citation type="submission" date="2021-05" db="UniProtKB">
        <authorList>
            <consortium name="EnsemblPlants"/>
        </authorList>
    </citation>
    <scope>IDENTIFICATION</scope>
    <source>
        <strain evidence="4">subsp. malaccensis</strain>
    </source>
</reference>
<evidence type="ECO:0000313" key="3">
    <source>
        <dbReference type="EMBL" id="CAG1834324.1"/>
    </source>
</evidence>
<dbReference type="FunFam" id="1.25.40.10:FF:000344">
    <property type="entry name" value="Pentatricopeptide repeat-containing protein"/>
    <property type="match status" value="1"/>
</dbReference>
<dbReference type="InParanoid" id="A0A804KGG2"/>
<dbReference type="InterPro" id="IPR011990">
    <property type="entry name" value="TPR-like_helical_dom_sf"/>
</dbReference>
<dbReference type="EMBL" id="HG996474">
    <property type="protein sequence ID" value="CAG1834324.1"/>
    <property type="molecule type" value="Genomic_DNA"/>
</dbReference>
<protein>
    <submittedName>
        <fullName evidence="3">(wild Malaysian banana) hypothetical protein</fullName>
    </submittedName>
</protein>
<feature type="repeat" description="PPR" evidence="2">
    <location>
        <begin position="252"/>
        <end position="286"/>
    </location>
</feature>
<evidence type="ECO:0000313" key="4">
    <source>
        <dbReference type="EnsemblPlants" id="Ma09_p05930.1"/>
    </source>
</evidence>
<dbReference type="InterPro" id="IPR002885">
    <property type="entry name" value="PPR_rpt"/>
</dbReference>
<dbReference type="PANTHER" id="PTHR47926:SF491">
    <property type="entry name" value="(WILD MALAYSIAN BANANA) HYPOTHETICAL PROTEIN"/>
    <property type="match status" value="1"/>
</dbReference>
<dbReference type="GO" id="GO:0009451">
    <property type="term" value="P:RNA modification"/>
    <property type="evidence" value="ECO:0007669"/>
    <property type="project" value="InterPro"/>
</dbReference>
<dbReference type="OrthoDB" id="622408at2759"/>
<organism evidence="4 5">
    <name type="scientific">Musa acuminata subsp. malaccensis</name>
    <name type="common">Wild banana</name>
    <name type="synonym">Musa malaccensis</name>
    <dbReference type="NCBI Taxonomy" id="214687"/>
    <lineage>
        <taxon>Eukaryota</taxon>
        <taxon>Viridiplantae</taxon>
        <taxon>Streptophyta</taxon>
        <taxon>Embryophyta</taxon>
        <taxon>Tracheophyta</taxon>
        <taxon>Spermatophyta</taxon>
        <taxon>Magnoliopsida</taxon>
        <taxon>Liliopsida</taxon>
        <taxon>Zingiberales</taxon>
        <taxon>Musaceae</taxon>
        <taxon>Musa</taxon>
    </lineage>
</organism>
<dbReference type="Gene3D" id="1.25.40.10">
    <property type="entry name" value="Tetratricopeptide repeat domain"/>
    <property type="match status" value="3"/>
</dbReference>
<dbReference type="FunFam" id="1.25.40.10:FF:000184">
    <property type="entry name" value="Pentatricopeptide repeat-containing protein, chloroplastic"/>
    <property type="match status" value="1"/>
</dbReference>
<name>A0A804KGG2_MUSAM</name>
<dbReference type="InterPro" id="IPR046848">
    <property type="entry name" value="E_motif"/>
</dbReference>
<dbReference type="PROSITE" id="PS51375">
    <property type="entry name" value="PPR"/>
    <property type="match status" value="3"/>
</dbReference>
<dbReference type="AlphaFoldDB" id="A0A804KGG2"/>